<reference evidence="10 11" key="1">
    <citation type="submission" date="2018-03" db="EMBL/GenBank/DDBJ databases">
        <title>Mesoflavibacter sp. HG37 and Mesoflavibacter sp. HG96 sp.nov., two marine bacteria isolated from seawater of Western Pacific Ocean.</title>
        <authorList>
            <person name="Cheng H."/>
            <person name="Wu Y.-H."/>
            <person name="Guo L.-L."/>
            <person name="Xu X.-W."/>
        </authorList>
    </citation>
    <scope>NUCLEOTIDE SEQUENCE [LARGE SCALE GENOMIC DNA]</scope>
    <source>
        <strain evidence="10 11">KCTC 32269</strain>
    </source>
</reference>
<evidence type="ECO:0000256" key="8">
    <source>
        <dbReference type="ARBA" id="ARBA00023204"/>
    </source>
</evidence>
<dbReference type="Gene3D" id="2.60.120.590">
    <property type="entry name" value="Alpha-ketoglutarate-dependent dioxygenase AlkB-like"/>
    <property type="match status" value="1"/>
</dbReference>
<evidence type="ECO:0000256" key="3">
    <source>
        <dbReference type="ARBA" id="ARBA00022763"/>
    </source>
</evidence>
<dbReference type="FunFam" id="2.60.120.590:FF:000004">
    <property type="entry name" value="DNA oxidative demethylase ALKBH2"/>
    <property type="match status" value="1"/>
</dbReference>
<dbReference type="AlphaFoldDB" id="A0A2T1N4V4"/>
<dbReference type="GO" id="GO:0046872">
    <property type="term" value="F:metal ion binding"/>
    <property type="evidence" value="ECO:0007669"/>
    <property type="project" value="UniProtKB-KW"/>
</dbReference>
<evidence type="ECO:0000313" key="10">
    <source>
        <dbReference type="EMBL" id="PSG86283.1"/>
    </source>
</evidence>
<evidence type="ECO:0000256" key="6">
    <source>
        <dbReference type="ARBA" id="ARBA00023002"/>
    </source>
</evidence>
<dbReference type="PANTHER" id="PTHR31212">
    <property type="entry name" value="ALPHA-KETOGLUTARATE-DEPENDENT DIOXYGENASE ALKB HOMOLOG 3"/>
    <property type="match status" value="1"/>
</dbReference>
<keyword evidence="11" id="KW-1185">Reference proteome</keyword>
<dbReference type="GO" id="GO:0032451">
    <property type="term" value="F:demethylase activity"/>
    <property type="evidence" value="ECO:0007669"/>
    <property type="project" value="UniProtKB-ARBA"/>
</dbReference>
<dbReference type="PANTHER" id="PTHR31212:SF4">
    <property type="entry name" value="ALPHA-KETOGLUTARATE-DEPENDENT DIOXYGENASE ALKB HOMOLOG 3"/>
    <property type="match status" value="1"/>
</dbReference>
<comment type="cofactor">
    <cofactor evidence="1">
        <name>Fe(2+)</name>
        <dbReference type="ChEBI" id="CHEBI:29033"/>
    </cofactor>
</comment>
<keyword evidence="3" id="KW-0227">DNA damage</keyword>
<dbReference type="InterPro" id="IPR005123">
    <property type="entry name" value="Oxoglu/Fe-dep_dioxygenase_dom"/>
</dbReference>
<dbReference type="GO" id="GO:0016787">
    <property type="term" value="F:hydrolase activity"/>
    <property type="evidence" value="ECO:0007669"/>
    <property type="project" value="UniProtKB-ARBA"/>
</dbReference>
<evidence type="ECO:0000259" key="9">
    <source>
        <dbReference type="PROSITE" id="PS51471"/>
    </source>
</evidence>
<name>A0A2T1N4V4_9FLAO</name>
<organism evidence="10 11">
    <name type="scientific">Aurantibacter aestuarii</name>
    <dbReference type="NCBI Taxonomy" id="1266046"/>
    <lineage>
        <taxon>Bacteria</taxon>
        <taxon>Pseudomonadati</taxon>
        <taxon>Bacteroidota</taxon>
        <taxon>Flavobacteriia</taxon>
        <taxon>Flavobacteriales</taxon>
        <taxon>Flavobacteriaceae</taxon>
        <taxon>Aurantibacter</taxon>
    </lineage>
</organism>
<comment type="caution">
    <text evidence="10">The sequence shown here is derived from an EMBL/GenBank/DDBJ whole genome shotgun (WGS) entry which is preliminary data.</text>
</comment>
<evidence type="ECO:0000256" key="7">
    <source>
        <dbReference type="ARBA" id="ARBA00023004"/>
    </source>
</evidence>
<dbReference type="InterPro" id="IPR032854">
    <property type="entry name" value="ALKBH3"/>
</dbReference>
<keyword evidence="6" id="KW-0560">Oxidoreductase</keyword>
<dbReference type="SUPFAM" id="SSF51197">
    <property type="entry name" value="Clavaminate synthase-like"/>
    <property type="match status" value="1"/>
</dbReference>
<keyword evidence="7" id="KW-0408">Iron</keyword>
<dbReference type="GO" id="GO:0051213">
    <property type="term" value="F:dioxygenase activity"/>
    <property type="evidence" value="ECO:0007669"/>
    <property type="project" value="UniProtKB-KW"/>
</dbReference>
<dbReference type="InterPro" id="IPR027450">
    <property type="entry name" value="AlkB-like"/>
</dbReference>
<dbReference type="Proteomes" id="UP000238426">
    <property type="component" value="Unassembled WGS sequence"/>
</dbReference>
<dbReference type="GO" id="GO:0016705">
    <property type="term" value="F:oxidoreductase activity, acting on paired donors, with incorporation or reduction of molecular oxygen"/>
    <property type="evidence" value="ECO:0007669"/>
    <property type="project" value="UniProtKB-ARBA"/>
</dbReference>
<keyword evidence="4" id="KW-0460">Magnesium</keyword>
<accession>A0A2T1N4V4</accession>
<gene>
    <name evidence="10" type="ORF">C7H52_11340</name>
</gene>
<evidence type="ECO:0000256" key="5">
    <source>
        <dbReference type="ARBA" id="ARBA00022964"/>
    </source>
</evidence>
<dbReference type="GO" id="GO:0006307">
    <property type="term" value="P:DNA alkylation repair"/>
    <property type="evidence" value="ECO:0007669"/>
    <property type="project" value="InterPro"/>
</dbReference>
<dbReference type="InterPro" id="IPR037151">
    <property type="entry name" value="AlkB-like_sf"/>
</dbReference>
<dbReference type="RefSeq" id="WP_106464021.1">
    <property type="nucleotide sequence ID" value="NZ_PXOQ01000015.1"/>
</dbReference>
<feature type="domain" description="Fe2OG dioxygenase" evidence="9">
    <location>
        <begin position="98"/>
        <end position="196"/>
    </location>
</feature>
<keyword evidence="2" id="KW-0479">Metal-binding</keyword>
<keyword evidence="5 10" id="KW-0223">Dioxygenase</keyword>
<protein>
    <submittedName>
        <fullName evidence="10">Alpha-ketoglutarate-dependent dioxygenase AlkB</fullName>
    </submittedName>
</protein>
<evidence type="ECO:0000256" key="1">
    <source>
        <dbReference type="ARBA" id="ARBA00001954"/>
    </source>
</evidence>
<evidence type="ECO:0000313" key="11">
    <source>
        <dbReference type="Proteomes" id="UP000238426"/>
    </source>
</evidence>
<dbReference type="GO" id="GO:0140097">
    <property type="term" value="F:catalytic activity, acting on DNA"/>
    <property type="evidence" value="ECO:0007669"/>
    <property type="project" value="UniProtKB-ARBA"/>
</dbReference>
<sequence>MFNEPFKLNLPDSDILYVQKFFSEEESLNLFKMLFEEIEWQQDEIKLFGKTHLQPRLTSLMADNDKPYSYSNITMTPKPFPDVVKHIKSKVEAFTKTKFTTCLANLYRNGKDSNGWHSDNEKELGVNPVIASVSFGASRFFHLKHKTNKLHKYKIELTSGSLLLMKGETQHHYLHQIAKTKKEVGSRINLTFRIIN</sequence>
<dbReference type="PROSITE" id="PS51471">
    <property type="entry name" value="FE2OG_OXY"/>
    <property type="match status" value="1"/>
</dbReference>
<keyword evidence="8" id="KW-0234">DNA repair</keyword>
<evidence type="ECO:0000256" key="2">
    <source>
        <dbReference type="ARBA" id="ARBA00022723"/>
    </source>
</evidence>
<evidence type="ECO:0000256" key="4">
    <source>
        <dbReference type="ARBA" id="ARBA00022842"/>
    </source>
</evidence>
<dbReference type="Pfam" id="PF13532">
    <property type="entry name" value="2OG-FeII_Oxy_2"/>
    <property type="match status" value="1"/>
</dbReference>
<dbReference type="OrthoDB" id="190276at2"/>
<proteinExistence type="predicted"/>
<dbReference type="EMBL" id="PXOQ01000015">
    <property type="protein sequence ID" value="PSG86283.1"/>
    <property type="molecule type" value="Genomic_DNA"/>
</dbReference>